<proteinExistence type="predicted"/>
<dbReference type="AlphaFoldDB" id="A0A7X0M456"/>
<name>A0A7X0M456_9ACTN</name>
<protein>
    <submittedName>
        <fullName evidence="2">Acyl carrier protein</fullName>
    </submittedName>
</protein>
<dbReference type="RefSeq" id="WP_221474643.1">
    <property type="nucleotide sequence ID" value="NZ_BAAALO010000069.1"/>
</dbReference>
<evidence type="ECO:0000313" key="2">
    <source>
        <dbReference type="EMBL" id="MBB6470930.1"/>
    </source>
</evidence>
<dbReference type="Gene3D" id="1.10.1200.10">
    <property type="entry name" value="ACP-like"/>
    <property type="match status" value="1"/>
</dbReference>
<dbReference type="Pfam" id="PF00550">
    <property type="entry name" value="PP-binding"/>
    <property type="match status" value="1"/>
</dbReference>
<dbReference type="EMBL" id="JACHIU010000001">
    <property type="protein sequence ID" value="MBB6470930.1"/>
    <property type="molecule type" value="Genomic_DNA"/>
</dbReference>
<accession>A0A7X0M456</accession>
<dbReference type="SUPFAM" id="SSF47336">
    <property type="entry name" value="ACP-like"/>
    <property type="match status" value="1"/>
</dbReference>
<evidence type="ECO:0000313" key="3">
    <source>
        <dbReference type="Proteomes" id="UP000555564"/>
    </source>
</evidence>
<dbReference type="InterPro" id="IPR036736">
    <property type="entry name" value="ACP-like_sf"/>
</dbReference>
<dbReference type="InterPro" id="IPR009081">
    <property type="entry name" value="PP-bd_ACP"/>
</dbReference>
<gene>
    <name evidence="2" type="ORF">BJ992_000361</name>
</gene>
<comment type="caution">
    <text evidence="2">The sequence shown here is derived from an EMBL/GenBank/DDBJ whole genome shotgun (WGS) entry which is preliminary data.</text>
</comment>
<dbReference type="Proteomes" id="UP000555564">
    <property type="component" value="Unassembled WGS sequence"/>
</dbReference>
<dbReference type="PROSITE" id="PS50075">
    <property type="entry name" value="CARRIER"/>
    <property type="match status" value="1"/>
</dbReference>
<evidence type="ECO:0000259" key="1">
    <source>
        <dbReference type="PROSITE" id="PS50075"/>
    </source>
</evidence>
<feature type="domain" description="Carrier" evidence="1">
    <location>
        <begin position="7"/>
        <end position="84"/>
    </location>
</feature>
<sequence>MSAPPSAGVPVDVRETITDIVRTHLDREVDPSLDVFDQGVTSLSFLRIVTQINEKYGITLDVAELEEASVDTLSGAVADQLRSENP</sequence>
<organism evidence="2 3">
    <name type="scientific">Sphaerisporangium rubeum</name>
    <dbReference type="NCBI Taxonomy" id="321317"/>
    <lineage>
        <taxon>Bacteria</taxon>
        <taxon>Bacillati</taxon>
        <taxon>Actinomycetota</taxon>
        <taxon>Actinomycetes</taxon>
        <taxon>Streptosporangiales</taxon>
        <taxon>Streptosporangiaceae</taxon>
        <taxon>Sphaerisporangium</taxon>
    </lineage>
</organism>
<keyword evidence="3" id="KW-1185">Reference proteome</keyword>
<reference evidence="2 3" key="1">
    <citation type="submission" date="2020-08" db="EMBL/GenBank/DDBJ databases">
        <title>Sequencing the genomes of 1000 actinobacteria strains.</title>
        <authorList>
            <person name="Klenk H.-P."/>
        </authorList>
    </citation>
    <scope>NUCLEOTIDE SEQUENCE [LARGE SCALE GENOMIC DNA]</scope>
    <source>
        <strain evidence="2 3">DSM 44936</strain>
    </source>
</reference>